<dbReference type="InterPro" id="IPR015421">
    <property type="entry name" value="PyrdxlP-dep_Trfase_major"/>
</dbReference>
<dbReference type="InterPro" id="IPR015424">
    <property type="entry name" value="PyrdxlP-dep_Trfase"/>
</dbReference>
<dbReference type="CDD" id="cd00609">
    <property type="entry name" value="AAT_like"/>
    <property type="match status" value="1"/>
</dbReference>
<reference evidence="2" key="1">
    <citation type="journal article" date="2019" name="PLoS Negl. Trop. Dis.">
        <title>Revisiting the worldwide diversity of Leptospira species in the environment.</title>
        <authorList>
            <person name="Vincent A.T."/>
            <person name="Schiettekatte O."/>
            <person name="Bourhy P."/>
            <person name="Veyrier F.J."/>
            <person name="Picardeau M."/>
        </authorList>
    </citation>
    <scope>NUCLEOTIDE SEQUENCE [LARGE SCALE GENOMIC DNA]</scope>
    <source>
        <strain evidence="2">201702476</strain>
    </source>
</reference>
<dbReference type="Proteomes" id="UP000297693">
    <property type="component" value="Unassembled WGS sequence"/>
</dbReference>
<dbReference type="AlphaFoldDB" id="A0A4R9K4C2"/>
<dbReference type="PANTHER" id="PTHR45744:SF2">
    <property type="entry name" value="TYROSINE AMINOTRANSFERASE"/>
    <property type="match status" value="1"/>
</dbReference>
<keyword evidence="2" id="KW-0032">Aminotransferase</keyword>
<dbReference type="Pfam" id="PF00155">
    <property type="entry name" value="Aminotran_1_2"/>
    <property type="match status" value="1"/>
</dbReference>
<dbReference type="SUPFAM" id="SSF53383">
    <property type="entry name" value="PLP-dependent transferases"/>
    <property type="match status" value="1"/>
</dbReference>
<dbReference type="PANTHER" id="PTHR45744">
    <property type="entry name" value="TYROSINE AMINOTRANSFERASE"/>
    <property type="match status" value="1"/>
</dbReference>
<evidence type="ECO:0000313" key="3">
    <source>
        <dbReference type="Proteomes" id="UP000297693"/>
    </source>
</evidence>
<dbReference type="Gene3D" id="3.90.1150.10">
    <property type="entry name" value="Aspartate Aminotransferase, domain 1"/>
    <property type="match status" value="1"/>
</dbReference>
<dbReference type="GO" id="GO:0030170">
    <property type="term" value="F:pyridoxal phosphate binding"/>
    <property type="evidence" value="ECO:0007669"/>
    <property type="project" value="InterPro"/>
</dbReference>
<dbReference type="InterPro" id="IPR015422">
    <property type="entry name" value="PyrdxlP-dep_Trfase_small"/>
</dbReference>
<name>A0A4R9K4C2_9LEPT</name>
<evidence type="ECO:0000259" key="1">
    <source>
        <dbReference type="Pfam" id="PF00155"/>
    </source>
</evidence>
<dbReference type="GO" id="GO:0008483">
    <property type="term" value="F:transaminase activity"/>
    <property type="evidence" value="ECO:0007669"/>
    <property type="project" value="UniProtKB-KW"/>
</dbReference>
<comment type="caution">
    <text evidence="2">The sequence shown here is derived from an EMBL/GenBank/DDBJ whole genome shotgun (WGS) entry which is preliminary data.</text>
</comment>
<dbReference type="Gene3D" id="3.40.640.10">
    <property type="entry name" value="Type I PLP-dependent aspartate aminotransferase-like (Major domain)"/>
    <property type="match status" value="1"/>
</dbReference>
<organism evidence="2 3">
    <name type="scientific">Leptospira ognonensis</name>
    <dbReference type="NCBI Taxonomy" id="2484945"/>
    <lineage>
        <taxon>Bacteria</taxon>
        <taxon>Pseudomonadati</taxon>
        <taxon>Spirochaetota</taxon>
        <taxon>Spirochaetia</taxon>
        <taxon>Leptospirales</taxon>
        <taxon>Leptospiraceae</taxon>
        <taxon>Leptospira</taxon>
    </lineage>
</organism>
<dbReference type="RefSeq" id="WP_135623231.1">
    <property type="nucleotide sequence ID" value="NZ_RQGD01000022.1"/>
</dbReference>
<dbReference type="OrthoDB" id="9802328at2"/>
<protein>
    <submittedName>
        <fullName evidence="2">Pyridoxal phosphate-dependent aminotransferase</fullName>
    </submittedName>
</protein>
<dbReference type="EMBL" id="RQGD01000022">
    <property type="protein sequence ID" value="TGL60306.1"/>
    <property type="molecule type" value="Genomic_DNA"/>
</dbReference>
<accession>A0A4R9K4C2</accession>
<evidence type="ECO:0000313" key="2">
    <source>
        <dbReference type="EMBL" id="TGL60306.1"/>
    </source>
</evidence>
<sequence length="397" mass="45163">MDQFKFSDRFQEMALGEEDNQLSTIRKSKEADKINIIDMVNSNPIQSGLIFPMEVISHNLDSKSTSTYNPNPKGQLQARKAISNFFHSKQVKVDPADLLLTASTSESYSFLFKLLTNPGDEVLVPSPGYPLFSFLTEFENINAIDFPLYEAEKGKWQYNLESMKSKVSKLTRAVIIVSPANPTGSFLSKSDWTLWMQWSLETQIPLIIDEVFSSYFFDESDFFYPSSTEAPVFILNGISKLLALPQLKLGWIHVNGNLSFKERALAGLELLSDTYLSVNEPVQNILPELLKWSPMIQNQIRNRIRRNLAAASEIFSDNENINWISFQAGWYGLIELNSLKFENSEVLAELVLDSCNVYTHPGEWYGFKPERLILVMSLIVSEDQFLAGLKELTSFLK</sequence>
<dbReference type="InterPro" id="IPR004839">
    <property type="entry name" value="Aminotransferase_I/II_large"/>
</dbReference>
<keyword evidence="3" id="KW-1185">Reference proteome</keyword>
<gene>
    <name evidence="2" type="ORF">EHQ58_07365</name>
</gene>
<keyword evidence="2" id="KW-0808">Transferase</keyword>
<proteinExistence type="predicted"/>
<feature type="domain" description="Aminotransferase class I/classII large" evidence="1">
    <location>
        <begin position="54"/>
        <end position="372"/>
    </location>
</feature>